<proteinExistence type="predicted"/>
<organism evidence="1 2">
    <name type="scientific">Dreissena polymorpha</name>
    <name type="common">Zebra mussel</name>
    <name type="synonym">Mytilus polymorpha</name>
    <dbReference type="NCBI Taxonomy" id="45954"/>
    <lineage>
        <taxon>Eukaryota</taxon>
        <taxon>Metazoa</taxon>
        <taxon>Spiralia</taxon>
        <taxon>Lophotrochozoa</taxon>
        <taxon>Mollusca</taxon>
        <taxon>Bivalvia</taxon>
        <taxon>Autobranchia</taxon>
        <taxon>Heteroconchia</taxon>
        <taxon>Euheterodonta</taxon>
        <taxon>Imparidentia</taxon>
        <taxon>Neoheterodontei</taxon>
        <taxon>Myida</taxon>
        <taxon>Dreissenoidea</taxon>
        <taxon>Dreissenidae</taxon>
        <taxon>Dreissena</taxon>
    </lineage>
</organism>
<dbReference type="GO" id="GO:0016887">
    <property type="term" value="F:ATP hydrolysis activity"/>
    <property type="evidence" value="ECO:0007669"/>
    <property type="project" value="InterPro"/>
</dbReference>
<accession>A0A9D4CPB4</accession>
<reference evidence="1" key="1">
    <citation type="journal article" date="2019" name="bioRxiv">
        <title>The Genome of the Zebra Mussel, Dreissena polymorpha: A Resource for Invasive Species Research.</title>
        <authorList>
            <person name="McCartney M.A."/>
            <person name="Auch B."/>
            <person name="Kono T."/>
            <person name="Mallez S."/>
            <person name="Zhang Y."/>
            <person name="Obille A."/>
            <person name="Becker A."/>
            <person name="Abrahante J.E."/>
            <person name="Garbe J."/>
            <person name="Badalamenti J.P."/>
            <person name="Herman A."/>
            <person name="Mangelson H."/>
            <person name="Liachko I."/>
            <person name="Sullivan S."/>
            <person name="Sone E.D."/>
            <person name="Koren S."/>
            <person name="Silverstein K.A.T."/>
            <person name="Beckman K.B."/>
            <person name="Gohl D.M."/>
        </authorList>
    </citation>
    <scope>NUCLEOTIDE SEQUENCE</scope>
    <source>
        <strain evidence="1">Duluth1</strain>
        <tissue evidence="1">Whole animal</tissue>
    </source>
</reference>
<dbReference type="Proteomes" id="UP000828390">
    <property type="component" value="Unassembled WGS sequence"/>
</dbReference>
<protein>
    <submittedName>
        <fullName evidence="1">Uncharacterized protein</fullName>
    </submittedName>
</protein>
<evidence type="ECO:0000313" key="1">
    <source>
        <dbReference type="EMBL" id="KAH3728309.1"/>
    </source>
</evidence>
<dbReference type="GO" id="GO:0004842">
    <property type="term" value="F:ubiquitin-protein transferase activity"/>
    <property type="evidence" value="ECO:0007669"/>
    <property type="project" value="InterPro"/>
</dbReference>
<reference evidence="1" key="2">
    <citation type="submission" date="2020-11" db="EMBL/GenBank/DDBJ databases">
        <authorList>
            <person name="McCartney M.A."/>
            <person name="Auch B."/>
            <person name="Kono T."/>
            <person name="Mallez S."/>
            <person name="Becker A."/>
            <person name="Gohl D.M."/>
            <person name="Silverstein K.A.T."/>
            <person name="Koren S."/>
            <person name="Bechman K.B."/>
            <person name="Herman A."/>
            <person name="Abrahante J.E."/>
            <person name="Garbe J."/>
        </authorList>
    </citation>
    <scope>NUCLEOTIDE SEQUENCE</scope>
    <source>
        <strain evidence="1">Duluth1</strain>
        <tissue evidence="1">Whole animal</tissue>
    </source>
</reference>
<dbReference type="PANTHER" id="PTHR22605:SF16">
    <property type="entry name" value="E3 UBIQUITIN-PROTEIN LIGASE RNF213"/>
    <property type="match status" value="1"/>
</dbReference>
<dbReference type="PANTHER" id="PTHR22605">
    <property type="entry name" value="RZ-TYPE DOMAIN-CONTAINING PROTEIN"/>
    <property type="match status" value="1"/>
</dbReference>
<name>A0A9D4CPB4_DREPO</name>
<keyword evidence="2" id="KW-1185">Reference proteome</keyword>
<evidence type="ECO:0000313" key="2">
    <source>
        <dbReference type="Proteomes" id="UP000828390"/>
    </source>
</evidence>
<dbReference type="EMBL" id="JAIWYP010000012">
    <property type="protein sequence ID" value="KAH3728309.1"/>
    <property type="molecule type" value="Genomic_DNA"/>
</dbReference>
<sequence>MAVTSAHLISYDHEHDLMPLVLANCHYSFEMGVGTKIEYDFAGMERQLIDRLLYSKSKIEIHQYLKVFLETFMCYHNELY</sequence>
<dbReference type="InterPro" id="IPR031248">
    <property type="entry name" value="RNF213"/>
</dbReference>
<gene>
    <name evidence="1" type="ORF">DPMN_054263</name>
</gene>
<comment type="caution">
    <text evidence="1">The sequence shown here is derived from an EMBL/GenBank/DDBJ whole genome shotgun (WGS) entry which is preliminary data.</text>
</comment>
<dbReference type="AlphaFoldDB" id="A0A9D4CPB4"/>